<dbReference type="EMBL" id="FRAS01000010">
    <property type="protein sequence ID" value="SHL13696.1"/>
    <property type="molecule type" value="Genomic_DNA"/>
</dbReference>
<dbReference type="STRING" id="1121959.SAMN02746009_02200"/>
<reference evidence="2" key="1">
    <citation type="submission" date="2016-11" db="EMBL/GenBank/DDBJ databases">
        <authorList>
            <person name="Varghese N."/>
            <person name="Submissions S."/>
        </authorList>
    </citation>
    <scope>NUCLEOTIDE SEQUENCE [LARGE SCALE GENOMIC DNA]</scope>
    <source>
        <strain evidence="2">DSM 18569</strain>
    </source>
</reference>
<dbReference type="Proteomes" id="UP000183947">
    <property type="component" value="Unassembled WGS sequence"/>
</dbReference>
<protein>
    <submittedName>
        <fullName evidence="1">Uncharacterized protein</fullName>
    </submittedName>
</protein>
<dbReference type="OrthoDB" id="879086at2"/>
<accession>A0A1M6Y610</accession>
<proteinExistence type="predicted"/>
<organism evidence="1 2">
    <name type="scientific">Hymenobacter psychrotolerans DSM 18569</name>
    <dbReference type="NCBI Taxonomy" id="1121959"/>
    <lineage>
        <taxon>Bacteria</taxon>
        <taxon>Pseudomonadati</taxon>
        <taxon>Bacteroidota</taxon>
        <taxon>Cytophagia</taxon>
        <taxon>Cytophagales</taxon>
        <taxon>Hymenobacteraceae</taxon>
        <taxon>Hymenobacter</taxon>
    </lineage>
</organism>
<evidence type="ECO:0000313" key="2">
    <source>
        <dbReference type="Proteomes" id="UP000183947"/>
    </source>
</evidence>
<sequence length="179" mass="19763">MKPFLLASLLLTLAACSSTERESSGRGMAETIPADIKSEESTTETVGETGRNHGYIRRFYQQGGQYFVDVDYIQFLSGEAAVAAARRKGDAAVDVVNGDTVYSVFNDYYIVNDNAQVRTLRLDDEAKFTFWRTGENGLERYPATAAKVQANVPKVLTLSPFIIETRQGVVTSLSEQYVP</sequence>
<dbReference type="AlphaFoldDB" id="A0A1M6Y610"/>
<dbReference type="RefSeq" id="WP_073284524.1">
    <property type="nucleotide sequence ID" value="NZ_FRAS01000010.1"/>
</dbReference>
<gene>
    <name evidence="1" type="ORF">SAMN02746009_02200</name>
</gene>
<name>A0A1M6Y610_9BACT</name>
<dbReference type="PROSITE" id="PS51257">
    <property type="entry name" value="PROKAR_LIPOPROTEIN"/>
    <property type="match status" value="1"/>
</dbReference>
<evidence type="ECO:0000313" key="1">
    <source>
        <dbReference type="EMBL" id="SHL13696.1"/>
    </source>
</evidence>
<keyword evidence="2" id="KW-1185">Reference proteome</keyword>